<protein>
    <submittedName>
        <fullName evidence="1">Uncharacterized protein</fullName>
    </submittedName>
</protein>
<dbReference type="Proteomes" id="UP001283361">
    <property type="component" value="Unassembled WGS sequence"/>
</dbReference>
<dbReference type="AlphaFoldDB" id="A0AAE0XZK3"/>
<organism evidence="1 2">
    <name type="scientific">Elysia crispata</name>
    <name type="common">lettuce slug</name>
    <dbReference type="NCBI Taxonomy" id="231223"/>
    <lineage>
        <taxon>Eukaryota</taxon>
        <taxon>Metazoa</taxon>
        <taxon>Spiralia</taxon>
        <taxon>Lophotrochozoa</taxon>
        <taxon>Mollusca</taxon>
        <taxon>Gastropoda</taxon>
        <taxon>Heterobranchia</taxon>
        <taxon>Euthyneura</taxon>
        <taxon>Panpulmonata</taxon>
        <taxon>Sacoglossa</taxon>
        <taxon>Placobranchoidea</taxon>
        <taxon>Plakobranchidae</taxon>
        <taxon>Elysia</taxon>
    </lineage>
</organism>
<evidence type="ECO:0000313" key="1">
    <source>
        <dbReference type="EMBL" id="KAK3727011.1"/>
    </source>
</evidence>
<sequence>MTNIPESDRKWLFSVMLLVFDTVRDKRQEGFADTSKAASEVQAMLRSTKDLEDMKKKIAVLLFPGKYKNPHHDPEFVPEAEVNDEGNTLLDDPDLADLSTLVDLKRDFGDLSLF</sequence>
<keyword evidence="2" id="KW-1185">Reference proteome</keyword>
<proteinExistence type="predicted"/>
<dbReference type="EMBL" id="JAWDGP010007265">
    <property type="protein sequence ID" value="KAK3727011.1"/>
    <property type="molecule type" value="Genomic_DNA"/>
</dbReference>
<accession>A0AAE0XZK3</accession>
<reference evidence="1" key="1">
    <citation type="journal article" date="2023" name="G3 (Bethesda)">
        <title>A reference genome for the long-term kleptoplast-retaining sea slug Elysia crispata morphotype clarki.</title>
        <authorList>
            <person name="Eastman K.E."/>
            <person name="Pendleton A.L."/>
            <person name="Shaikh M.A."/>
            <person name="Suttiyut T."/>
            <person name="Ogas R."/>
            <person name="Tomko P."/>
            <person name="Gavelis G."/>
            <person name="Widhalm J.R."/>
            <person name="Wisecaver J.H."/>
        </authorList>
    </citation>
    <scope>NUCLEOTIDE SEQUENCE</scope>
    <source>
        <strain evidence="1">ECLA1</strain>
    </source>
</reference>
<evidence type="ECO:0000313" key="2">
    <source>
        <dbReference type="Proteomes" id="UP001283361"/>
    </source>
</evidence>
<comment type="caution">
    <text evidence="1">The sequence shown here is derived from an EMBL/GenBank/DDBJ whole genome shotgun (WGS) entry which is preliminary data.</text>
</comment>
<gene>
    <name evidence="1" type="ORF">RRG08_032401</name>
</gene>
<name>A0AAE0XZK3_9GAST</name>